<name>A0A5B7CXB4_PORTR</name>
<protein>
    <submittedName>
        <fullName evidence="1">Uncharacterized protein</fullName>
    </submittedName>
</protein>
<dbReference type="Proteomes" id="UP000324222">
    <property type="component" value="Unassembled WGS sequence"/>
</dbReference>
<reference evidence="1 2" key="1">
    <citation type="submission" date="2019-05" db="EMBL/GenBank/DDBJ databases">
        <title>Another draft genome of Portunus trituberculatus and its Hox gene families provides insights of decapod evolution.</title>
        <authorList>
            <person name="Jeong J.-H."/>
            <person name="Song I."/>
            <person name="Kim S."/>
            <person name="Choi T."/>
            <person name="Kim D."/>
            <person name="Ryu S."/>
            <person name="Kim W."/>
        </authorList>
    </citation>
    <scope>NUCLEOTIDE SEQUENCE [LARGE SCALE GENOMIC DNA]</scope>
    <source>
        <tissue evidence="1">Muscle</tissue>
    </source>
</reference>
<sequence length="108" mass="11935">MYIKSPSRLRAMLSAVARFLREVELQYDLPAVASSTAEKNLASPSGEAQRNNLWRVLNLMGGETGPLITNNTHARFQSAADAALVPAACRLWIFSGHFGDARYCPRRN</sequence>
<proteinExistence type="predicted"/>
<comment type="caution">
    <text evidence="1">The sequence shown here is derived from an EMBL/GenBank/DDBJ whole genome shotgun (WGS) entry which is preliminary data.</text>
</comment>
<organism evidence="1 2">
    <name type="scientific">Portunus trituberculatus</name>
    <name type="common">Swimming crab</name>
    <name type="synonym">Neptunus trituberculatus</name>
    <dbReference type="NCBI Taxonomy" id="210409"/>
    <lineage>
        <taxon>Eukaryota</taxon>
        <taxon>Metazoa</taxon>
        <taxon>Ecdysozoa</taxon>
        <taxon>Arthropoda</taxon>
        <taxon>Crustacea</taxon>
        <taxon>Multicrustacea</taxon>
        <taxon>Malacostraca</taxon>
        <taxon>Eumalacostraca</taxon>
        <taxon>Eucarida</taxon>
        <taxon>Decapoda</taxon>
        <taxon>Pleocyemata</taxon>
        <taxon>Brachyura</taxon>
        <taxon>Eubrachyura</taxon>
        <taxon>Portunoidea</taxon>
        <taxon>Portunidae</taxon>
        <taxon>Portuninae</taxon>
        <taxon>Portunus</taxon>
    </lineage>
</organism>
<evidence type="ECO:0000313" key="1">
    <source>
        <dbReference type="EMBL" id="MPC12093.1"/>
    </source>
</evidence>
<accession>A0A5B7CXB4</accession>
<dbReference type="AlphaFoldDB" id="A0A5B7CXB4"/>
<dbReference type="EMBL" id="VSRR010000197">
    <property type="protein sequence ID" value="MPC12093.1"/>
    <property type="molecule type" value="Genomic_DNA"/>
</dbReference>
<evidence type="ECO:0000313" key="2">
    <source>
        <dbReference type="Proteomes" id="UP000324222"/>
    </source>
</evidence>
<gene>
    <name evidence="1" type="ORF">E2C01_004771</name>
</gene>
<keyword evidence="2" id="KW-1185">Reference proteome</keyword>